<dbReference type="Gene3D" id="6.10.250.690">
    <property type="match status" value="1"/>
</dbReference>
<feature type="modified residue" description="4-aspartylphosphate" evidence="4">
    <location>
        <position position="52"/>
    </location>
</feature>
<sequence>MALAYFADDELYTRTLLQRVLVRAGYDVRGFASGEALLSAMTESSCQIVLLDVLMPGLDGLATLERIRAISDVPVILLTACNGDDAYCEALAQGADDYVTKPFKPALLLAKMSALLRRPAMDSRGCGVDALILANLSYDPKVRELRVDGRVVPLSPLEQNLMGFYVSRPWQAVSKEELMASIWGAPGIQDMRAVEEANRRLRRKLAAAGSRALNETVWGYGYRFRAQEG</sequence>
<dbReference type="PANTHER" id="PTHR48111:SF40">
    <property type="entry name" value="PHOSPHATE REGULON TRANSCRIPTIONAL REGULATORY PROTEIN PHOB"/>
    <property type="match status" value="1"/>
</dbReference>
<keyword evidence="9" id="KW-1185">Reference proteome</keyword>
<evidence type="ECO:0000256" key="4">
    <source>
        <dbReference type="PROSITE-ProRule" id="PRU00169"/>
    </source>
</evidence>
<keyword evidence="1 4" id="KW-0597">Phosphoprotein</keyword>
<feature type="domain" description="Response regulatory" evidence="6">
    <location>
        <begin position="3"/>
        <end position="116"/>
    </location>
</feature>
<gene>
    <name evidence="8" type="ORF">QJ043_00375</name>
</gene>
<evidence type="ECO:0000313" key="9">
    <source>
        <dbReference type="Proteomes" id="UP001431693"/>
    </source>
</evidence>
<dbReference type="CDD" id="cd00383">
    <property type="entry name" value="trans_reg_C"/>
    <property type="match status" value="1"/>
</dbReference>
<keyword evidence="2" id="KW-0902">Two-component regulatory system</keyword>
<dbReference type="Pfam" id="PF00486">
    <property type="entry name" value="Trans_reg_C"/>
    <property type="match status" value="1"/>
</dbReference>
<feature type="domain" description="OmpR/PhoB-type" evidence="7">
    <location>
        <begin position="128"/>
        <end position="226"/>
    </location>
</feature>
<dbReference type="InterPro" id="IPR039420">
    <property type="entry name" value="WalR-like"/>
</dbReference>
<dbReference type="SUPFAM" id="SSF52172">
    <property type="entry name" value="CheY-like"/>
    <property type="match status" value="1"/>
</dbReference>
<dbReference type="InterPro" id="IPR016032">
    <property type="entry name" value="Sig_transdc_resp-reg_C-effctor"/>
</dbReference>
<evidence type="ECO:0000256" key="5">
    <source>
        <dbReference type="PROSITE-ProRule" id="PRU01091"/>
    </source>
</evidence>
<dbReference type="Pfam" id="PF00072">
    <property type="entry name" value="Response_reg"/>
    <property type="match status" value="1"/>
</dbReference>
<dbReference type="InterPro" id="IPR036388">
    <property type="entry name" value="WH-like_DNA-bd_sf"/>
</dbReference>
<evidence type="ECO:0000256" key="2">
    <source>
        <dbReference type="ARBA" id="ARBA00023012"/>
    </source>
</evidence>
<dbReference type="InterPro" id="IPR001867">
    <property type="entry name" value="OmpR/PhoB-type_DNA-bd"/>
</dbReference>
<feature type="DNA-binding region" description="OmpR/PhoB-type" evidence="5">
    <location>
        <begin position="128"/>
        <end position="226"/>
    </location>
</feature>
<evidence type="ECO:0000256" key="1">
    <source>
        <dbReference type="ARBA" id="ARBA00022553"/>
    </source>
</evidence>
<dbReference type="PROSITE" id="PS50110">
    <property type="entry name" value="RESPONSE_REGULATORY"/>
    <property type="match status" value="1"/>
</dbReference>
<evidence type="ECO:0000256" key="3">
    <source>
        <dbReference type="ARBA" id="ARBA00023125"/>
    </source>
</evidence>
<evidence type="ECO:0000259" key="7">
    <source>
        <dbReference type="PROSITE" id="PS51755"/>
    </source>
</evidence>
<dbReference type="RefSeq" id="WP_283712187.1">
    <property type="nucleotide sequence ID" value="NZ_JASJEW010000001.1"/>
</dbReference>
<organism evidence="8 9">
    <name type="scientific">Kribbibacterium absianum</name>
    <dbReference type="NCBI Taxonomy" id="3044210"/>
    <lineage>
        <taxon>Bacteria</taxon>
        <taxon>Bacillati</taxon>
        <taxon>Actinomycetota</taxon>
        <taxon>Coriobacteriia</taxon>
        <taxon>Coriobacteriales</taxon>
        <taxon>Kribbibacteriaceae</taxon>
        <taxon>Kribbibacterium</taxon>
    </lineage>
</organism>
<name>A0ABT6ZHL4_9ACTN</name>
<dbReference type="InterPro" id="IPR001789">
    <property type="entry name" value="Sig_transdc_resp-reg_receiver"/>
</dbReference>
<protein>
    <submittedName>
        <fullName evidence="8">Response regulator transcription factor</fullName>
    </submittedName>
</protein>
<dbReference type="EMBL" id="JASJEX010000001">
    <property type="protein sequence ID" value="MDJ1128543.1"/>
    <property type="molecule type" value="Genomic_DNA"/>
</dbReference>
<dbReference type="SMART" id="SM00448">
    <property type="entry name" value="REC"/>
    <property type="match status" value="1"/>
</dbReference>
<reference evidence="8" key="1">
    <citation type="submission" date="2023-05" db="EMBL/GenBank/DDBJ databases">
        <title>[olsenella] sp. nov., isolated from a pig farm feces dump.</title>
        <authorList>
            <person name="Chang Y.-H."/>
        </authorList>
    </citation>
    <scope>NUCLEOTIDE SEQUENCE</scope>
    <source>
        <strain evidence="8">YH-ols2217</strain>
    </source>
</reference>
<dbReference type="Gene3D" id="3.40.50.2300">
    <property type="match status" value="1"/>
</dbReference>
<evidence type="ECO:0000259" key="6">
    <source>
        <dbReference type="PROSITE" id="PS50110"/>
    </source>
</evidence>
<evidence type="ECO:0000313" key="8">
    <source>
        <dbReference type="EMBL" id="MDJ1128543.1"/>
    </source>
</evidence>
<dbReference type="PROSITE" id="PS51755">
    <property type="entry name" value="OMPR_PHOB"/>
    <property type="match status" value="1"/>
</dbReference>
<proteinExistence type="predicted"/>
<dbReference type="CDD" id="cd17574">
    <property type="entry name" value="REC_OmpR"/>
    <property type="match status" value="1"/>
</dbReference>
<dbReference type="InterPro" id="IPR011006">
    <property type="entry name" value="CheY-like_superfamily"/>
</dbReference>
<dbReference type="PANTHER" id="PTHR48111">
    <property type="entry name" value="REGULATOR OF RPOS"/>
    <property type="match status" value="1"/>
</dbReference>
<dbReference type="Proteomes" id="UP001431693">
    <property type="component" value="Unassembled WGS sequence"/>
</dbReference>
<dbReference type="SMART" id="SM00862">
    <property type="entry name" value="Trans_reg_C"/>
    <property type="match status" value="1"/>
</dbReference>
<dbReference type="Gene3D" id="1.10.10.10">
    <property type="entry name" value="Winged helix-like DNA-binding domain superfamily/Winged helix DNA-binding domain"/>
    <property type="match status" value="1"/>
</dbReference>
<accession>A0ABT6ZHL4</accession>
<keyword evidence="3 5" id="KW-0238">DNA-binding</keyword>
<comment type="caution">
    <text evidence="8">The sequence shown here is derived from an EMBL/GenBank/DDBJ whole genome shotgun (WGS) entry which is preliminary data.</text>
</comment>
<dbReference type="SUPFAM" id="SSF46894">
    <property type="entry name" value="C-terminal effector domain of the bipartite response regulators"/>
    <property type="match status" value="1"/>
</dbReference>